<dbReference type="InterPro" id="IPR041286">
    <property type="entry name" value="MBG_2"/>
</dbReference>
<evidence type="ECO:0000259" key="2">
    <source>
        <dbReference type="Pfam" id="PF18676"/>
    </source>
</evidence>
<comment type="caution">
    <text evidence="3">The sequence shown here is derived from an EMBL/GenBank/DDBJ whole genome shotgun (WGS) entry which is preliminary data.</text>
</comment>
<keyword evidence="1" id="KW-0812">Transmembrane</keyword>
<sequence>SVEIVEIEGVTLAKTTAVFTNGSNYGVIRVYAEAYDEGGNYEDYNYSAGDAEYRLFAKHADSVDPVYFSTAYSYVYGNDNFTIRPGLASYAATKGAFQYSIASDDPSVVDVSITASGANRDVKIAGAGKATVTISHGGYVGADDTQAYLKFSVTTEVTIEKRALVVSAKPMTISYGTSLTAADFEITYTTSARNDDYTGLNYAPGHSDLPEEIFGLGGVTVAYTSTSMSEVREEPYEVGVSKVISVDYGEKSKNYDISYAPTTLTVTKRAATLYVTQNGVNDRLVKVYGAENPTEYTFGVSGVVAGDFSSIESDWQNGNYTSPVIDFMGIDASTDAGSYIVKITGATAKNYEFADVEITLIIEQASVIISLESVSVDYDGKAHSAGAVTVSGVANGTVPVGAADAGRLTFDYGYSTGYSYEAPTNAGVYSVRVTFTAESNDNYKTTVTEFMSALTINRVAPVISYNGVRQLPYSTSGISKAAVAAIVSGIDGGSTPIVTSVSSYKFRKAGTDDPFEAPSEIGNYYVLTAGVYDVLAVYVSNAYDNYCDAEVYIYAQFNEDGVLSEGLEIAAGFAEISVKEETKSKVYDGRPVSFDLEQNFNEIVYTDPVTGIGVGLSKDNATLYFQYGDASTGSVNDIPGIHAYVTTVAPTDAGIYTVWVVYDESGVPEDKRIASRTVTSFVGAVVIERYDLAKNNGISFSAGYQPPVYTYDALTHTVAADDIALTGVTGGSLPAGTVSLRYVKGGVYYDMPVNAGSYTVMVRYTAAADDNYTSSAEWVEIGVGLTINKAMVTLNYTRNDVYSFTGESRGITAECLGVTLPGGMREVPKGTLVYNYILNGDYISGLPVDAGVYNVQVTYSPTSDDNYNEAVMTFYNVITISAVKPSIVIQLVSVDFGATIDPASLYTLKGAQFDSDGPVLEYNGIPTVVVSYGTRYTTATGSVDYEWTTTVPTTPGDYSVKVVFTHALNDANYQDVSATRYDCLKIANAVPTISLEAREAVYSGKAFPANAAMITDANGEVYVKNNGATDDGNYYYGNLNYEYRLSGSSVWTAIAPSAAGSYDVRVTYVPNPAKDVFSAGTATFAGALTIRELTITVIPVFGQGKTYDGVAAGSDNLAYLYSYESVDADGNTYIYYVYSVLTAADGNGTVDVSKFDFVDDEGNVFTVSNGSGETWRDYYETAIRLLRGVFSVDSREYVVDLASFGATRGEFEYVDPDTGVKYVIDLDSDVVYPADNAKSYAYDIEVGYYISSVDGEGRVTVINIPKKEIVYTDIEAGLATYTRNEGGRYVVYKLDLNAMTAVSGGVTYKIYEQIGKFAANIGGKTEIVSIDFNNMYSIDASSNTGLYKSSNGALYVIDFASASATEVYELGISEIAIGYKDADGNITYSEAIAVEDLLYAGYASEYVRKYTVDGHNAIVYLKERVARIELFYEVKDGGNGVYEFNGMVVGKSEMAVTEYKDVYVYDLLYVCYYVDFNTMTARLASERFFTDLTQGVITGVLDGKDVSLKVTPAEAEYKIYSGGEITGTTSLYDSEYSVWAPELIGSNAWSGSLGMLAADAGEYDVKLGNLNAGSNYKVVFGSTAINYTIGKVKLTVSFVPDPDVYFDGNNKGVEYELEGVLAGDEVRASLTYYGDSYNVSEEGYHVTLNVDSVNYYIENAVSPTYYILPAEMSAPVYDEALTSVIYDGGRHSVPVTAADDATVYYNGSLSVPYYTEPGTYLITVSVEKRNYVTVTIEIRLTISKSVYTVVPNQVPGTLRYGDALPALTSNSTLGSIALDPGQTLMPGDNTYTWTFTPYDADFYRYYEAADGSGNITGTIVLHVEKAKAEITVDGNLTQSETNPVAITGNINGVLDLAGSEGVTVEYIDSAGNRYSTMPTEAGRYTILVTYEGDDLYERTIEYFTLTIEKETNLTWLYYVIGALVLLGGLSTVFFLMRRNKKYE</sequence>
<evidence type="ECO:0000313" key="4">
    <source>
        <dbReference type="Proteomes" id="UP000727857"/>
    </source>
</evidence>
<proteinExistence type="predicted"/>
<evidence type="ECO:0000256" key="1">
    <source>
        <dbReference type="SAM" id="Phobius"/>
    </source>
</evidence>
<keyword evidence="1" id="KW-1133">Transmembrane helix</keyword>
<organism evidence="3 4">
    <name type="scientific">Candidatus Stercoripulliclostridium pullicola</name>
    <dbReference type="NCBI Taxonomy" id="2840953"/>
    <lineage>
        <taxon>Bacteria</taxon>
        <taxon>Bacillati</taxon>
        <taxon>Bacillota</taxon>
        <taxon>Clostridia</taxon>
        <taxon>Eubacteriales</taxon>
        <taxon>Candidatus Stercoripulliclostridium</taxon>
    </lineage>
</organism>
<dbReference type="Pfam" id="PF18676">
    <property type="entry name" value="MBG_2"/>
    <property type="match status" value="1"/>
</dbReference>
<protein>
    <recommendedName>
        <fullName evidence="2">MBG domain-containing protein</fullName>
    </recommendedName>
</protein>
<gene>
    <name evidence="3" type="ORF">IAB16_04620</name>
</gene>
<accession>A0A940DIV1</accession>
<dbReference type="EMBL" id="JADINF010000116">
    <property type="protein sequence ID" value="MBO8424280.1"/>
    <property type="molecule type" value="Genomic_DNA"/>
</dbReference>
<feature type="domain" description="MBG" evidence="2">
    <location>
        <begin position="284"/>
        <end position="355"/>
    </location>
</feature>
<feature type="transmembrane region" description="Helical" evidence="1">
    <location>
        <begin position="1915"/>
        <end position="1936"/>
    </location>
</feature>
<evidence type="ECO:0000313" key="3">
    <source>
        <dbReference type="EMBL" id="MBO8424280.1"/>
    </source>
</evidence>
<reference evidence="3" key="2">
    <citation type="journal article" date="2021" name="PeerJ">
        <title>Extensive microbial diversity within the chicken gut microbiome revealed by metagenomics and culture.</title>
        <authorList>
            <person name="Gilroy R."/>
            <person name="Ravi A."/>
            <person name="Getino M."/>
            <person name="Pursley I."/>
            <person name="Horton D.L."/>
            <person name="Alikhan N.F."/>
            <person name="Baker D."/>
            <person name="Gharbi K."/>
            <person name="Hall N."/>
            <person name="Watson M."/>
            <person name="Adriaenssens E.M."/>
            <person name="Foster-Nyarko E."/>
            <person name="Jarju S."/>
            <person name="Secka A."/>
            <person name="Antonio M."/>
            <person name="Oren A."/>
            <person name="Chaudhuri R.R."/>
            <person name="La Ragione R."/>
            <person name="Hildebrand F."/>
            <person name="Pallen M.J."/>
        </authorList>
    </citation>
    <scope>NUCLEOTIDE SEQUENCE</scope>
    <source>
        <strain evidence="3">517</strain>
    </source>
</reference>
<dbReference type="Proteomes" id="UP000727857">
    <property type="component" value="Unassembled WGS sequence"/>
</dbReference>
<reference evidence="3" key="1">
    <citation type="submission" date="2020-10" db="EMBL/GenBank/DDBJ databases">
        <authorList>
            <person name="Gilroy R."/>
        </authorList>
    </citation>
    <scope>NUCLEOTIDE SEQUENCE</scope>
    <source>
        <strain evidence="3">517</strain>
    </source>
</reference>
<name>A0A940DIV1_9FIRM</name>
<feature type="non-terminal residue" evidence="3">
    <location>
        <position position="1"/>
    </location>
</feature>
<keyword evidence="1" id="KW-0472">Membrane</keyword>